<feature type="transmembrane region" description="Helical" evidence="1">
    <location>
        <begin position="51"/>
        <end position="73"/>
    </location>
</feature>
<dbReference type="VEuPathDB" id="VectorBase:AMAM014667"/>
<evidence type="ECO:0000313" key="3">
    <source>
        <dbReference type="Proteomes" id="UP000075901"/>
    </source>
</evidence>
<keyword evidence="1" id="KW-1133">Transmembrane helix</keyword>
<dbReference type="EnsemblMetazoa" id="AMAM014667-RA">
    <property type="protein sequence ID" value="AMAM014667-PA"/>
    <property type="gene ID" value="AMAM014667"/>
</dbReference>
<keyword evidence="3" id="KW-1185">Reference proteome</keyword>
<dbReference type="Proteomes" id="UP000075901">
    <property type="component" value="Unassembled WGS sequence"/>
</dbReference>
<sequence>MKIISNSTAWHGREAGFGFGALNLRSREDNTWVKTWRLENGKTSDEKRVKLLMCECVYGLLLQLLLLLMPAQVSGNHGTGLPYHYCQFVLQQFSTPSVPFRCWKC</sequence>
<protein>
    <submittedName>
        <fullName evidence="2">Uncharacterized protein</fullName>
    </submittedName>
</protein>
<reference evidence="3" key="1">
    <citation type="submission" date="2013-09" db="EMBL/GenBank/DDBJ databases">
        <title>The Genome Sequence of Anopheles maculatus species B.</title>
        <authorList>
            <consortium name="The Broad Institute Genomics Platform"/>
            <person name="Neafsey D.E."/>
            <person name="Besansky N."/>
            <person name="Howell P."/>
            <person name="Walton C."/>
            <person name="Young S.K."/>
            <person name="Zeng Q."/>
            <person name="Gargeya S."/>
            <person name="Fitzgerald M."/>
            <person name="Haas B."/>
            <person name="Abouelleil A."/>
            <person name="Allen A.W."/>
            <person name="Alvarado L."/>
            <person name="Arachchi H.M."/>
            <person name="Berlin A.M."/>
            <person name="Chapman S.B."/>
            <person name="Gainer-Dewar J."/>
            <person name="Goldberg J."/>
            <person name="Griggs A."/>
            <person name="Gujja S."/>
            <person name="Hansen M."/>
            <person name="Howarth C."/>
            <person name="Imamovic A."/>
            <person name="Ireland A."/>
            <person name="Larimer J."/>
            <person name="McCowan C."/>
            <person name="Murphy C."/>
            <person name="Pearson M."/>
            <person name="Poon T.W."/>
            <person name="Priest M."/>
            <person name="Roberts A."/>
            <person name="Saif S."/>
            <person name="Shea T."/>
            <person name="Sisk P."/>
            <person name="Sykes S."/>
            <person name="Wortman J."/>
            <person name="Nusbaum C."/>
            <person name="Birren B."/>
        </authorList>
    </citation>
    <scope>NUCLEOTIDE SEQUENCE [LARGE SCALE GENOMIC DNA]</scope>
    <source>
        <strain evidence="3">maculatus3</strain>
    </source>
</reference>
<accession>A0A182SW78</accession>
<keyword evidence="1" id="KW-0472">Membrane</keyword>
<organism evidence="2 3">
    <name type="scientific">Anopheles maculatus</name>
    <dbReference type="NCBI Taxonomy" id="74869"/>
    <lineage>
        <taxon>Eukaryota</taxon>
        <taxon>Metazoa</taxon>
        <taxon>Ecdysozoa</taxon>
        <taxon>Arthropoda</taxon>
        <taxon>Hexapoda</taxon>
        <taxon>Insecta</taxon>
        <taxon>Pterygota</taxon>
        <taxon>Neoptera</taxon>
        <taxon>Endopterygota</taxon>
        <taxon>Diptera</taxon>
        <taxon>Nematocera</taxon>
        <taxon>Culicoidea</taxon>
        <taxon>Culicidae</taxon>
        <taxon>Anophelinae</taxon>
        <taxon>Anopheles</taxon>
        <taxon>Anopheles maculatus group</taxon>
    </lineage>
</organism>
<evidence type="ECO:0000313" key="2">
    <source>
        <dbReference type="EnsemblMetazoa" id="AMAM014667-PA"/>
    </source>
</evidence>
<dbReference type="AlphaFoldDB" id="A0A182SW78"/>
<reference evidence="2" key="2">
    <citation type="submission" date="2020-05" db="UniProtKB">
        <authorList>
            <consortium name="EnsemblMetazoa"/>
        </authorList>
    </citation>
    <scope>IDENTIFICATION</scope>
    <source>
        <strain evidence="2">maculatus3</strain>
    </source>
</reference>
<evidence type="ECO:0000256" key="1">
    <source>
        <dbReference type="SAM" id="Phobius"/>
    </source>
</evidence>
<keyword evidence="1" id="KW-0812">Transmembrane</keyword>
<name>A0A182SW78_9DIPT</name>
<proteinExistence type="predicted"/>